<dbReference type="Pfam" id="PF04364">
    <property type="entry name" value="DNA_pol3_chi"/>
    <property type="match status" value="1"/>
</dbReference>
<protein>
    <submittedName>
        <fullName evidence="1">DNA polymerase III chi subunit (EC)</fullName>
        <ecNumber evidence="1">2.7.7.7</ecNumber>
    </submittedName>
</protein>
<dbReference type="InterPro" id="IPR007459">
    <property type="entry name" value="DNA_pol3_chi"/>
</dbReference>
<dbReference type="Gene3D" id="3.40.50.10110">
    <property type="entry name" value="DNA polymerase III subunit chi"/>
    <property type="match status" value="1"/>
</dbReference>
<evidence type="ECO:0000313" key="1">
    <source>
        <dbReference type="EMBL" id="CAA6821312.1"/>
    </source>
</evidence>
<dbReference type="PANTHER" id="PTHR38767:SF1">
    <property type="entry name" value="DNA POLYMERASE III SUBUNIT CHI"/>
    <property type="match status" value="1"/>
</dbReference>
<dbReference type="GO" id="GO:0003677">
    <property type="term" value="F:DNA binding"/>
    <property type="evidence" value="ECO:0007669"/>
    <property type="project" value="InterPro"/>
</dbReference>
<dbReference type="InterPro" id="IPR036768">
    <property type="entry name" value="PolIII_chi_sf"/>
</dbReference>
<proteinExistence type="predicted"/>
<dbReference type="GO" id="GO:0003887">
    <property type="term" value="F:DNA-directed DNA polymerase activity"/>
    <property type="evidence" value="ECO:0007669"/>
    <property type="project" value="UniProtKB-EC"/>
</dbReference>
<sequence>MTKVSFYVGSQSNLKDRLLLACKLTEKALKHDMKVYIHTDGYATTKQLDELMWTWSELSFMPHAEPPNEAPVLIGHDFEPVENCGYLINLSTEQPVFFSRFERMAEILDQTPEILEMGRDRYRFYQDRGYELDYYKL</sequence>
<name>A0A6S6TKB8_9GAMM</name>
<organism evidence="1">
    <name type="scientific">uncultured Thiotrichaceae bacterium</name>
    <dbReference type="NCBI Taxonomy" id="298394"/>
    <lineage>
        <taxon>Bacteria</taxon>
        <taxon>Pseudomonadati</taxon>
        <taxon>Pseudomonadota</taxon>
        <taxon>Gammaproteobacteria</taxon>
        <taxon>Thiotrichales</taxon>
        <taxon>Thiotrichaceae</taxon>
        <taxon>environmental samples</taxon>
    </lineage>
</organism>
<dbReference type="EMBL" id="CACVAY010000103">
    <property type="protein sequence ID" value="CAA6821312.1"/>
    <property type="molecule type" value="Genomic_DNA"/>
</dbReference>
<dbReference type="EC" id="2.7.7.7" evidence="1"/>
<accession>A0A6S6TKB8</accession>
<keyword evidence="1" id="KW-0808">Transferase</keyword>
<gene>
    <name evidence="1" type="ORF">HELGO_WM6044</name>
</gene>
<keyword evidence="1" id="KW-0548">Nucleotidyltransferase</keyword>
<dbReference type="AlphaFoldDB" id="A0A6S6TKB8"/>
<dbReference type="SUPFAM" id="SSF102400">
    <property type="entry name" value="DNA polymerase III chi subunit"/>
    <property type="match status" value="1"/>
</dbReference>
<dbReference type="GO" id="GO:0032298">
    <property type="term" value="P:positive regulation of DNA-templated DNA replication initiation"/>
    <property type="evidence" value="ECO:0007669"/>
    <property type="project" value="TreeGrafter"/>
</dbReference>
<dbReference type="GO" id="GO:0006260">
    <property type="term" value="P:DNA replication"/>
    <property type="evidence" value="ECO:0007669"/>
    <property type="project" value="InterPro"/>
</dbReference>
<dbReference type="PANTHER" id="PTHR38767">
    <property type="entry name" value="DNA POLYMERASE III SUBUNIT CHI"/>
    <property type="match status" value="1"/>
</dbReference>
<reference evidence="1" key="1">
    <citation type="submission" date="2020-01" db="EMBL/GenBank/DDBJ databases">
        <authorList>
            <person name="Meier V. D."/>
            <person name="Meier V D."/>
        </authorList>
    </citation>
    <scope>NUCLEOTIDE SEQUENCE</scope>
    <source>
        <strain evidence="1">HLG_WM_MAG_07</strain>
    </source>
</reference>